<protein>
    <recommendedName>
        <fullName evidence="2">Transposase IS204/IS1001/IS1096/IS1165 DDE domain-containing protein</fullName>
    </recommendedName>
</protein>
<feature type="non-terminal residue" evidence="3">
    <location>
        <position position="278"/>
    </location>
</feature>
<evidence type="ECO:0000313" key="3">
    <source>
        <dbReference type="EMBL" id="RNL61538.1"/>
    </source>
</evidence>
<reference evidence="3 4" key="1">
    <citation type="submission" date="2018-10" db="EMBL/GenBank/DDBJ databases">
        <title>Genome sequencing of Arthrobacter oryzae TNB02.</title>
        <authorList>
            <person name="Cho Y.-J."/>
            <person name="Cho A."/>
            <person name="Kim O.-S."/>
        </authorList>
    </citation>
    <scope>NUCLEOTIDE SEQUENCE [LARGE SCALE GENOMIC DNA]</scope>
    <source>
        <strain evidence="3 4">TNB02</strain>
    </source>
</reference>
<dbReference type="Pfam" id="PF01610">
    <property type="entry name" value="DDE_Tnp_ISL3"/>
    <property type="match status" value="1"/>
</dbReference>
<dbReference type="InterPro" id="IPR047951">
    <property type="entry name" value="Transpos_ISL3"/>
</dbReference>
<gene>
    <name evidence="3" type="ORF">D7003_01365</name>
</gene>
<keyword evidence="4" id="KW-1185">Reference proteome</keyword>
<dbReference type="OrthoDB" id="3255666at2"/>
<dbReference type="InterPro" id="IPR002560">
    <property type="entry name" value="Transposase_DDE"/>
</dbReference>
<proteinExistence type="predicted"/>
<accession>A0A3N0CDN0</accession>
<dbReference type="PANTHER" id="PTHR33498">
    <property type="entry name" value="TRANSPOSASE FOR INSERTION SEQUENCE ELEMENT IS1557"/>
    <property type="match status" value="1"/>
</dbReference>
<evidence type="ECO:0000256" key="1">
    <source>
        <dbReference type="SAM" id="MobiDB-lite"/>
    </source>
</evidence>
<name>A0A3N0CDN0_9MICC</name>
<feature type="domain" description="Transposase IS204/IS1001/IS1096/IS1165 DDE" evidence="2">
    <location>
        <begin position="49"/>
        <end position="227"/>
    </location>
</feature>
<dbReference type="AlphaFoldDB" id="A0A3N0CDN0"/>
<comment type="caution">
    <text evidence="3">The sequence shown here is derived from an EMBL/GenBank/DDBJ whole genome shotgun (WGS) entry which is preliminary data.</text>
</comment>
<evidence type="ECO:0000313" key="4">
    <source>
        <dbReference type="Proteomes" id="UP000273807"/>
    </source>
</evidence>
<feature type="region of interest" description="Disordered" evidence="1">
    <location>
        <begin position="1"/>
        <end position="26"/>
    </location>
</feature>
<dbReference type="PANTHER" id="PTHR33498:SF1">
    <property type="entry name" value="TRANSPOSASE FOR INSERTION SEQUENCE ELEMENT IS1557"/>
    <property type="match status" value="1"/>
</dbReference>
<feature type="region of interest" description="Disordered" evidence="1">
    <location>
        <begin position="222"/>
        <end position="278"/>
    </location>
</feature>
<feature type="compositionally biased region" description="Low complexity" evidence="1">
    <location>
        <begin position="241"/>
        <end position="256"/>
    </location>
</feature>
<sequence>MRSVSTNMSGPTQARPDPACHWDRGPHPRRGWHRSCPAAGPGSGPLRKAYTGWLKDRGTRFTAGIKTAALDPFRGNANAIRDELPEAVTVLDAFHVVKLGSAMVDEVRRRVQQDTLEHRGCKEDPLFSVRRTLQTGAERLSDKESARLDVILTAGDPDHEVTLAWQCYQKLRNVYYARPERGREIVHEVIASFPACPIPEVARLGRKLKQWKEAILAYFDTQGASHGPPRRSTASSKRPAESPAASATSPTMASDAYSPPAIAPIESNRPTMPKSEGP</sequence>
<feature type="compositionally biased region" description="Polar residues" evidence="1">
    <location>
        <begin position="1"/>
        <end position="12"/>
    </location>
</feature>
<organism evidence="3 4">
    <name type="scientific">Arthrobacter oryzae</name>
    <dbReference type="NCBI Taxonomy" id="409290"/>
    <lineage>
        <taxon>Bacteria</taxon>
        <taxon>Bacillati</taxon>
        <taxon>Actinomycetota</taxon>
        <taxon>Actinomycetes</taxon>
        <taxon>Micrococcales</taxon>
        <taxon>Micrococcaceae</taxon>
        <taxon>Arthrobacter</taxon>
    </lineage>
</organism>
<dbReference type="Proteomes" id="UP000273807">
    <property type="component" value="Unassembled WGS sequence"/>
</dbReference>
<evidence type="ECO:0000259" key="2">
    <source>
        <dbReference type="Pfam" id="PF01610"/>
    </source>
</evidence>
<dbReference type="EMBL" id="RBED01000013">
    <property type="protein sequence ID" value="RNL61538.1"/>
    <property type="molecule type" value="Genomic_DNA"/>
</dbReference>